<evidence type="ECO:0000313" key="1">
    <source>
        <dbReference type="EMBL" id="QJA61376.1"/>
    </source>
</evidence>
<proteinExistence type="predicted"/>
<dbReference type="Pfam" id="PF07087">
    <property type="entry name" value="DUF1353"/>
    <property type="match status" value="1"/>
</dbReference>
<accession>A0A6M3IV19</accession>
<name>A0A6M3IV19_9ZZZZ</name>
<protein>
    <recommendedName>
        <fullName evidence="2">DUF1353 domain-containing protein</fullName>
    </recommendedName>
</protein>
<reference evidence="1" key="1">
    <citation type="submission" date="2020-03" db="EMBL/GenBank/DDBJ databases">
        <title>The deep terrestrial virosphere.</title>
        <authorList>
            <person name="Holmfeldt K."/>
            <person name="Nilsson E."/>
            <person name="Simone D."/>
            <person name="Lopez-Fernandez M."/>
            <person name="Wu X."/>
            <person name="de Brujin I."/>
            <person name="Lundin D."/>
            <person name="Andersson A."/>
            <person name="Bertilsson S."/>
            <person name="Dopson M."/>
        </authorList>
    </citation>
    <scope>NUCLEOTIDE SEQUENCE</scope>
    <source>
        <strain evidence="1">MM415B00960</strain>
    </source>
</reference>
<gene>
    <name evidence="1" type="ORF">MM415B00960_0024</name>
</gene>
<organism evidence="1">
    <name type="scientific">viral metagenome</name>
    <dbReference type="NCBI Taxonomy" id="1070528"/>
    <lineage>
        <taxon>unclassified sequences</taxon>
        <taxon>metagenomes</taxon>
        <taxon>organismal metagenomes</taxon>
    </lineage>
</organism>
<dbReference type="InterPro" id="IPR010767">
    <property type="entry name" value="Phage_CGC-2007_Cje0229"/>
</dbReference>
<evidence type="ECO:0008006" key="2">
    <source>
        <dbReference type="Google" id="ProtNLM"/>
    </source>
</evidence>
<sequence length="129" mass="14840">MSQFISELCLQLKDGDIIRVLNKPLGYYSSMLKLLITVQAGFETDLASVPRLPITYWLWGGRAHREGVLHDYLYRVDSIPVVKRSVADKVFLEAMKSRGKPRRVRWPMYLGVRLGGWTAYHKKCVGDKI</sequence>
<dbReference type="EMBL" id="MT141439">
    <property type="protein sequence ID" value="QJA61376.1"/>
    <property type="molecule type" value="Genomic_DNA"/>
</dbReference>
<dbReference type="AlphaFoldDB" id="A0A6M3IV19"/>